<comment type="subcellular location">
    <subcellularLocation>
        <location evidence="6">Cytoplasm</location>
    </subcellularLocation>
</comment>
<dbReference type="FunFam" id="1.10.10.200:FF:000002">
    <property type="entry name" value="Probable transcriptional regulatory protein CLM62_37755"/>
    <property type="match status" value="1"/>
</dbReference>
<dbReference type="HAMAP" id="MF_00693">
    <property type="entry name" value="Transcrip_reg_TACO1"/>
    <property type="match status" value="1"/>
</dbReference>
<evidence type="ECO:0000256" key="2">
    <source>
        <dbReference type="ARBA" id="ARBA00022490"/>
    </source>
</evidence>
<accession>A0A1F5E5M3</accession>
<dbReference type="InterPro" id="IPR049083">
    <property type="entry name" value="TACO1_YebC_N"/>
</dbReference>
<organism evidence="10 11">
    <name type="scientific">Candidatus Beckwithbacteria bacterium RBG_13_42_9</name>
    <dbReference type="NCBI Taxonomy" id="1797457"/>
    <lineage>
        <taxon>Bacteria</taxon>
        <taxon>Candidatus Beckwithiibacteriota</taxon>
    </lineage>
</organism>
<evidence type="ECO:0000256" key="6">
    <source>
        <dbReference type="HAMAP-Rule" id="MF_00693"/>
    </source>
</evidence>
<evidence type="ECO:0000256" key="7">
    <source>
        <dbReference type="SAM" id="MobiDB-lite"/>
    </source>
</evidence>
<dbReference type="InterPro" id="IPR048300">
    <property type="entry name" value="TACO1_YebC-like_2nd/3rd_dom"/>
</dbReference>
<feature type="region of interest" description="Disordered" evidence="7">
    <location>
        <begin position="1"/>
        <end position="22"/>
    </location>
</feature>
<keyword evidence="2 6" id="KW-0963">Cytoplasm</keyword>
<evidence type="ECO:0000313" key="10">
    <source>
        <dbReference type="EMBL" id="OGD62554.1"/>
    </source>
</evidence>
<dbReference type="Gene3D" id="3.30.70.980">
    <property type="match status" value="2"/>
</dbReference>
<dbReference type="InterPro" id="IPR029072">
    <property type="entry name" value="YebC-like"/>
</dbReference>
<feature type="domain" description="TACO1/YebC-like second and third" evidence="8">
    <location>
        <begin position="83"/>
        <end position="237"/>
    </location>
</feature>
<evidence type="ECO:0000256" key="3">
    <source>
        <dbReference type="ARBA" id="ARBA00023015"/>
    </source>
</evidence>
<dbReference type="PANTHER" id="PTHR12532:SF6">
    <property type="entry name" value="TRANSCRIPTIONAL REGULATORY PROTEIN YEBC-RELATED"/>
    <property type="match status" value="1"/>
</dbReference>
<dbReference type="EMBL" id="MEZK01000020">
    <property type="protein sequence ID" value="OGD62554.1"/>
    <property type="molecule type" value="Genomic_DNA"/>
</dbReference>
<proteinExistence type="inferred from homology"/>
<dbReference type="GO" id="GO:0003677">
    <property type="term" value="F:DNA binding"/>
    <property type="evidence" value="ECO:0007669"/>
    <property type="project" value="UniProtKB-UniRule"/>
</dbReference>
<reference evidence="10 11" key="1">
    <citation type="journal article" date="2016" name="Nat. Commun.">
        <title>Thousands of microbial genomes shed light on interconnected biogeochemical processes in an aquifer system.</title>
        <authorList>
            <person name="Anantharaman K."/>
            <person name="Brown C.T."/>
            <person name="Hug L.A."/>
            <person name="Sharon I."/>
            <person name="Castelle C.J."/>
            <person name="Probst A.J."/>
            <person name="Thomas B.C."/>
            <person name="Singh A."/>
            <person name="Wilkins M.J."/>
            <person name="Karaoz U."/>
            <person name="Brodie E.L."/>
            <person name="Williams K.H."/>
            <person name="Hubbard S.S."/>
            <person name="Banfield J.F."/>
        </authorList>
    </citation>
    <scope>NUCLEOTIDE SEQUENCE [LARGE SCALE GENOMIC DNA]</scope>
</reference>
<dbReference type="PANTHER" id="PTHR12532">
    <property type="entry name" value="TRANSLATIONAL ACTIVATOR OF CYTOCHROME C OXIDASE 1"/>
    <property type="match status" value="1"/>
</dbReference>
<comment type="similarity">
    <text evidence="1 6">Belongs to the TACO1 family.</text>
</comment>
<evidence type="ECO:0000313" key="11">
    <source>
        <dbReference type="Proteomes" id="UP000177006"/>
    </source>
</evidence>
<dbReference type="GO" id="GO:0005829">
    <property type="term" value="C:cytosol"/>
    <property type="evidence" value="ECO:0007669"/>
    <property type="project" value="TreeGrafter"/>
</dbReference>
<comment type="caution">
    <text evidence="10">The sequence shown here is derived from an EMBL/GenBank/DDBJ whole genome shotgun (WGS) entry which is preliminary data.</text>
</comment>
<protein>
    <recommendedName>
        <fullName evidence="6">Probable transcriptional regulatory protein A2160_05915</fullName>
    </recommendedName>
</protein>
<dbReference type="NCBIfam" id="NF009044">
    <property type="entry name" value="PRK12378.1"/>
    <property type="match status" value="1"/>
</dbReference>
<evidence type="ECO:0000259" key="9">
    <source>
        <dbReference type="Pfam" id="PF20772"/>
    </source>
</evidence>
<dbReference type="InterPro" id="IPR017856">
    <property type="entry name" value="Integrase-like_N"/>
</dbReference>
<dbReference type="SUPFAM" id="SSF75625">
    <property type="entry name" value="YebC-like"/>
    <property type="match status" value="1"/>
</dbReference>
<dbReference type="AlphaFoldDB" id="A0A1F5E5M3"/>
<evidence type="ECO:0000259" key="8">
    <source>
        <dbReference type="Pfam" id="PF01709"/>
    </source>
</evidence>
<keyword evidence="5 6" id="KW-0804">Transcription</keyword>
<dbReference type="GO" id="GO:0006355">
    <property type="term" value="P:regulation of DNA-templated transcription"/>
    <property type="evidence" value="ECO:0007669"/>
    <property type="project" value="UniProtKB-UniRule"/>
</dbReference>
<keyword evidence="4 6" id="KW-0238">DNA-binding</keyword>
<dbReference type="NCBIfam" id="TIGR01033">
    <property type="entry name" value="YebC/PmpR family DNA-binding transcriptional regulator"/>
    <property type="match status" value="1"/>
</dbReference>
<feature type="domain" description="TACO1/YebC-like N-terminal" evidence="9">
    <location>
        <begin position="5"/>
        <end position="76"/>
    </location>
</feature>
<dbReference type="InterPro" id="IPR002876">
    <property type="entry name" value="Transcrip_reg_TACO1-like"/>
</dbReference>
<sequence length="241" mass="26792">MSGHSKWSTIKHQKSANDAKRGKIFSKLAKDIAVAVREGGSGESENNPRLRLIIEKARAENMPKDNIQRAIDRGSGHGEGAQLESIVYEGFGPNNTAVVVECVTDNRNRSAQEIKGYFDKRGGRIASQGSVNYLFDKKGEISVAKEGNEEEQMLSLIDCGAEDIASKDGKLLVYTEPDKLHQVVEAIRGKTAFNILEAELIYKPKAEKIIEDQAQIDRIIDFLDGLDELEDVQRIFFDIKL</sequence>
<evidence type="ECO:0000256" key="5">
    <source>
        <dbReference type="ARBA" id="ARBA00023163"/>
    </source>
</evidence>
<dbReference type="Gene3D" id="1.10.10.200">
    <property type="match status" value="1"/>
</dbReference>
<dbReference type="Proteomes" id="UP000177006">
    <property type="component" value="Unassembled WGS sequence"/>
</dbReference>
<dbReference type="InterPro" id="IPR026564">
    <property type="entry name" value="Transcrip_reg_TACO1-like_dom3"/>
</dbReference>
<name>A0A1F5E5M3_9BACT</name>
<evidence type="ECO:0000256" key="4">
    <source>
        <dbReference type="ARBA" id="ARBA00023125"/>
    </source>
</evidence>
<evidence type="ECO:0000256" key="1">
    <source>
        <dbReference type="ARBA" id="ARBA00008724"/>
    </source>
</evidence>
<dbReference type="STRING" id="1797457.A2160_05915"/>
<dbReference type="Pfam" id="PF20772">
    <property type="entry name" value="TACO1_YebC_N"/>
    <property type="match status" value="1"/>
</dbReference>
<dbReference type="Pfam" id="PF01709">
    <property type="entry name" value="Transcrip_reg"/>
    <property type="match status" value="1"/>
</dbReference>
<dbReference type="NCBIfam" id="NF001030">
    <property type="entry name" value="PRK00110.1"/>
    <property type="match status" value="1"/>
</dbReference>
<gene>
    <name evidence="10" type="ORF">A2160_05915</name>
</gene>
<keyword evidence="3 6" id="KW-0805">Transcription regulation</keyword>